<dbReference type="Ensembl" id="ENSAMXT00005050509.1">
    <property type="protein sequence ID" value="ENSAMXP00005046498.1"/>
    <property type="gene ID" value="ENSAMXG00005021426.1"/>
</dbReference>
<dbReference type="InterPro" id="IPR003886">
    <property type="entry name" value="NIDO_dom"/>
</dbReference>
<dbReference type="InterPro" id="IPR052749">
    <property type="entry name" value="Alpha-tectorin"/>
</dbReference>
<dbReference type="PANTHER" id="PTHR46160">
    <property type="entry name" value="ALPHA-TECTORIN-RELATED"/>
    <property type="match status" value="1"/>
</dbReference>
<dbReference type="AlphaFoldDB" id="A0A8B9L804"/>
<dbReference type="Proteomes" id="UP000694621">
    <property type="component" value="Unplaced"/>
</dbReference>
<sequence length="396" mass="44700">MISQSIGLAKYPAWQFLQTNISDLPASTNVGIPGRWAFQVDGPSYVPSTLFPVLSSAIRPPFYDGGNTQVQLSHPFTYFGKEYTSLYFNMDGVIMFESVWLDDYIPNLNVDAIAPLWSDIDTYSRGLIQYEQATNGPLLRQASHEINRAFPGSNFNASWVFVGTWLKVEFEPDTGEVTFQVVLIADDEGHSFVLMNYGPLPADQQPWMAGYQTKDNTHQYIIQTASTSDLTTSTNVGIPGRWAFSVNDPFQLFFPIPPSAVHYAVTSDGYYAEIQLDHKFSYFGKDYEKLYLSMDGFLSFEPLFFDGFVLNVNKDIIAPLWTDIDTHTRGDISYTLATNGTLLKQASDEINRMFPGTRFTASWVFVATWEKMEFEPDTGVGVYHNHLVAESRLSMF</sequence>
<evidence type="ECO:0000259" key="1">
    <source>
        <dbReference type="PROSITE" id="PS51220"/>
    </source>
</evidence>
<feature type="domain" description="NIDO" evidence="1">
    <location>
        <begin position="115"/>
        <end position="249"/>
    </location>
</feature>
<dbReference type="SMART" id="SM00539">
    <property type="entry name" value="NIDO"/>
    <property type="match status" value="1"/>
</dbReference>
<dbReference type="GO" id="GO:0007160">
    <property type="term" value="P:cell-matrix adhesion"/>
    <property type="evidence" value="ECO:0007669"/>
    <property type="project" value="InterPro"/>
</dbReference>
<dbReference type="Pfam" id="PF06119">
    <property type="entry name" value="NIDO"/>
    <property type="match status" value="2"/>
</dbReference>
<proteinExistence type="predicted"/>
<accession>A0A8B9L804</accession>
<evidence type="ECO:0000313" key="2">
    <source>
        <dbReference type="Ensembl" id="ENSAMXP00005046498.1"/>
    </source>
</evidence>
<dbReference type="PANTHER" id="PTHR46160:SF8">
    <property type="entry name" value="VWFD DOMAIN-CONTAINING PROTEIN"/>
    <property type="match status" value="1"/>
</dbReference>
<feature type="domain" description="NIDO" evidence="1">
    <location>
        <begin position="319"/>
        <end position="396"/>
    </location>
</feature>
<evidence type="ECO:0000313" key="3">
    <source>
        <dbReference type="Proteomes" id="UP000694621"/>
    </source>
</evidence>
<dbReference type="PROSITE" id="PS51220">
    <property type="entry name" value="NIDO"/>
    <property type="match status" value="2"/>
</dbReference>
<protein>
    <recommendedName>
        <fullName evidence="1">NIDO domain-containing protein</fullName>
    </recommendedName>
</protein>
<organism evidence="2 3">
    <name type="scientific">Astyanax mexicanus</name>
    <name type="common">Blind cave fish</name>
    <name type="synonym">Astyanax fasciatus mexicanus</name>
    <dbReference type="NCBI Taxonomy" id="7994"/>
    <lineage>
        <taxon>Eukaryota</taxon>
        <taxon>Metazoa</taxon>
        <taxon>Chordata</taxon>
        <taxon>Craniata</taxon>
        <taxon>Vertebrata</taxon>
        <taxon>Euteleostomi</taxon>
        <taxon>Actinopterygii</taxon>
        <taxon>Neopterygii</taxon>
        <taxon>Teleostei</taxon>
        <taxon>Ostariophysi</taxon>
        <taxon>Characiformes</taxon>
        <taxon>Characoidei</taxon>
        <taxon>Acestrorhamphidae</taxon>
        <taxon>Acestrorhamphinae</taxon>
        <taxon>Astyanax</taxon>
    </lineage>
</organism>
<name>A0A8B9L804_ASTMX</name>
<reference evidence="2" key="1">
    <citation type="submission" date="2025-08" db="UniProtKB">
        <authorList>
            <consortium name="Ensembl"/>
        </authorList>
    </citation>
    <scope>IDENTIFICATION</scope>
</reference>